<gene>
    <name evidence="1" type="ORF">L873DRAFT_1916503</name>
</gene>
<dbReference type="Proteomes" id="UP000276215">
    <property type="component" value="Unassembled WGS sequence"/>
</dbReference>
<dbReference type="STRING" id="1336337.A0A3N4K6L7"/>
<accession>A0A3N4K6L7</accession>
<keyword evidence="2" id="KW-1185">Reference proteome</keyword>
<sequence length="80" mass="9327">MVIQERRLWRPRLPVHCQRPDGKKNKVFLNGGICCARVLIAKESDFKAQSSQFQDEVELTGNLVHFLSKYHGECNFIECY</sequence>
<evidence type="ECO:0000313" key="1">
    <source>
        <dbReference type="EMBL" id="RPB05009.1"/>
    </source>
</evidence>
<evidence type="ECO:0000313" key="2">
    <source>
        <dbReference type="Proteomes" id="UP000276215"/>
    </source>
</evidence>
<organism evidence="1 2">
    <name type="scientific">Choiromyces venosus 120613-1</name>
    <dbReference type="NCBI Taxonomy" id="1336337"/>
    <lineage>
        <taxon>Eukaryota</taxon>
        <taxon>Fungi</taxon>
        <taxon>Dikarya</taxon>
        <taxon>Ascomycota</taxon>
        <taxon>Pezizomycotina</taxon>
        <taxon>Pezizomycetes</taxon>
        <taxon>Pezizales</taxon>
        <taxon>Tuberaceae</taxon>
        <taxon>Choiromyces</taxon>
    </lineage>
</organism>
<dbReference type="OrthoDB" id="5393981at2759"/>
<protein>
    <submittedName>
        <fullName evidence="1">Uncharacterized protein</fullName>
    </submittedName>
</protein>
<dbReference type="AlphaFoldDB" id="A0A3N4K6L7"/>
<reference evidence="1 2" key="1">
    <citation type="journal article" date="2018" name="Nat. Ecol. Evol.">
        <title>Pezizomycetes genomes reveal the molecular basis of ectomycorrhizal truffle lifestyle.</title>
        <authorList>
            <person name="Murat C."/>
            <person name="Payen T."/>
            <person name="Noel B."/>
            <person name="Kuo A."/>
            <person name="Morin E."/>
            <person name="Chen J."/>
            <person name="Kohler A."/>
            <person name="Krizsan K."/>
            <person name="Balestrini R."/>
            <person name="Da Silva C."/>
            <person name="Montanini B."/>
            <person name="Hainaut M."/>
            <person name="Levati E."/>
            <person name="Barry K.W."/>
            <person name="Belfiori B."/>
            <person name="Cichocki N."/>
            <person name="Clum A."/>
            <person name="Dockter R.B."/>
            <person name="Fauchery L."/>
            <person name="Guy J."/>
            <person name="Iotti M."/>
            <person name="Le Tacon F."/>
            <person name="Lindquist E.A."/>
            <person name="Lipzen A."/>
            <person name="Malagnac F."/>
            <person name="Mello A."/>
            <person name="Molinier V."/>
            <person name="Miyauchi S."/>
            <person name="Poulain J."/>
            <person name="Riccioni C."/>
            <person name="Rubini A."/>
            <person name="Sitrit Y."/>
            <person name="Splivallo R."/>
            <person name="Traeger S."/>
            <person name="Wang M."/>
            <person name="Zifcakova L."/>
            <person name="Wipf D."/>
            <person name="Zambonelli A."/>
            <person name="Paolocci F."/>
            <person name="Nowrousian M."/>
            <person name="Ottonello S."/>
            <person name="Baldrian P."/>
            <person name="Spatafora J.W."/>
            <person name="Henrissat B."/>
            <person name="Nagy L.G."/>
            <person name="Aury J.M."/>
            <person name="Wincker P."/>
            <person name="Grigoriev I.V."/>
            <person name="Bonfante P."/>
            <person name="Martin F.M."/>
        </authorList>
    </citation>
    <scope>NUCLEOTIDE SEQUENCE [LARGE SCALE GENOMIC DNA]</scope>
    <source>
        <strain evidence="1 2">120613-1</strain>
    </source>
</reference>
<name>A0A3N4K6L7_9PEZI</name>
<dbReference type="EMBL" id="ML120355">
    <property type="protein sequence ID" value="RPB05009.1"/>
    <property type="molecule type" value="Genomic_DNA"/>
</dbReference>
<proteinExistence type="predicted"/>